<dbReference type="PANTHER" id="PTHR45842">
    <property type="entry name" value="SYNAPTIC ADHESION-LIKE MOLECULE SALM"/>
    <property type="match status" value="1"/>
</dbReference>
<evidence type="ECO:0000256" key="3">
    <source>
        <dbReference type="ARBA" id="ARBA00022737"/>
    </source>
</evidence>
<dbReference type="Gene3D" id="3.80.10.10">
    <property type="entry name" value="Ribonuclease Inhibitor"/>
    <property type="match status" value="2"/>
</dbReference>
<feature type="signal peptide" evidence="4">
    <location>
        <begin position="1"/>
        <end position="31"/>
    </location>
</feature>
<evidence type="ECO:0000313" key="5">
    <source>
        <dbReference type="EMBL" id="KAK2863854.1"/>
    </source>
</evidence>
<evidence type="ECO:0008006" key="7">
    <source>
        <dbReference type="Google" id="ProtNLM"/>
    </source>
</evidence>
<evidence type="ECO:0000256" key="4">
    <source>
        <dbReference type="SAM" id="SignalP"/>
    </source>
</evidence>
<dbReference type="SMART" id="SM00369">
    <property type="entry name" value="LRR_TYP"/>
    <property type="match status" value="7"/>
</dbReference>
<name>A0AA88P2X5_TACVA</name>
<dbReference type="Proteomes" id="UP001187315">
    <property type="component" value="Unassembled WGS sequence"/>
</dbReference>
<gene>
    <name evidence="5" type="ORF">Q7C36_003008</name>
</gene>
<dbReference type="InterPro" id="IPR003591">
    <property type="entry name" value="Leu-rich_rpt_typical-subtyp"/>
</dbReference>
<evidence type="ECO:0000256" key="1">
    <source>
        <dbReference type="ARBA" id="ARBA00022614"/>
    </source>
</evidence>
<accession>A0AA88P2X5</accession>
<dbReference type="PRINTS" id="PR00019">
    <property type="entry name" value="LEURICHRPT"/>
</dbReference>
<reference evidence="5" key="1">
    <citation type="submission" date="2023-08" db="EMBL/GenBank/DDBJ databases">
        <title>Pelteobagrus vachellii genome.</title>
        <authorList>
            <person name="Liu H."/>
        </authorList>
    </citation>
    <scope>NUCLEOTIDE SEQUENCE</scope>
    <source>
        <strain evidence="5">PRFRI_2022a</strain>
        <tissue evidence="5">Muscle</tissue>
    </source>
</reference>
<dbReference type="InterPro" id="IPR032675">
    <property type="entry name" value="LRR_dom_sf"/>
</dbReference>
<keyword evidence="2 4" id="KW-0732">Signal</keyword>
<organism evidence="5 6">
    <name type="scientific">Tachysurus vachellii</name>
    <name type="common">Darkbarbel catfish</name>
    <name type="synonym">Pelteobagrus vachellii</name>
    <dbReference type="NCBI Taxonomy" id="175792"/>
    <lineage>
        <taxon>Eukaryota</taxon>
        <taxon>Metazoa</taxon>
        <taxon>Chordata</taxon>
        <taxon>Craniata</taxon>
        <taxon>Vertebrata</taxon>
        <taxon>Euteleostomi</taxon>
        <taxon>Actinopterygii</taxon>
        <taxon>Neopterygii</taxon>
        <taxon>Teleostei</taxon>
        <taxon>Ostariophysi</taxon>
        <taxon>Siluriformes</taxon>
        <taxon>Bagridae</taxon>
        <taxon>Tachysurus</taxon>
    </lineage>
</organism>
<feature type="chain" id="PRO_5041699083" description="Leucine-rich alpha-2-glycoprotein" evidence="4">
    <location>
        <begin position="32"/>
        <end position="336"/>
    </location>
</feature>
<dbReference type="InterPro" id="IPR001611">
    <property type="entry name" value="Leu-rich_rpt"/>
</dbReference>
<dbReference type="PANTHER" id="PTHR45842:SF22">
    <property type="entry name" value="INSULIN-LIKE GROWTH FACTOR-BINDING PROTEIN COMPLEX ACID LABILE SUBUNIT ISOFORM X1"/>
    <property type="match status" value="1"/>
</dbReference>
<evidence type="ECO:0000256" key="2">
    <source>
        <dbReference type="ARBA" id="ARBA00022729"/>
    </source>
</evidence>
<evidence type="ECO:0000313" key="6">
    <source>
        <dbReference type="Proteomes" id="UP001187315"/>
    </source>
</evidence>
<dbReference type="SUPFAM" id="SSF52058">
    <property type="entry name" value="L domain-like"/>
    <property type="match status" value="1"/>
</dbReference>
<dbReference type="EMBL" id="JAVHJS010000003">
    <property type="protein sequence ID" value="KAK2863854.1"/>
    <property type="molecule type" value="Genomic_DNA"/>
</dbReference>
<sequence length="336" mass="37615">MSTITAVRSLKMESRGLLALIFLFRCYSALSCPVRCTCHFGVQSTETVCPDAELSRYPNEGLPGNSTSLTIQFTNLSSVSAKELEATPLLQELHLPGNRLSSLPQDLLTGLHHLHTIDLTGNQLQELPARVFYHAPLLNLVLKDNWLTRVDADCLPANSSLTWLDLSGNKLRKIPSALLKKLSHLETLHLSQNLLETIPDESFHYLHALERLHLDENKLQSLDAKAFSHNANLTHLFLQKNKLQTLPATLFHGLNLLQYLDLSENQLTFLTPGTLGLGISWVDLTSNPWHCDAKIEYLRKRINNVPVQSKPWCASPETLKDKAIAELTPNELGLEE</sequence>
<keyword evidence="3" id="KW-0677">Repeat</keyword>
<dbReference type="Pfam" id="PF00560">
    <property type="entry name" value="LRR_1"/>
    <property type="match status" value="1"/>
</dbReference>
<dbReference type="AlphaFoldDB" id="A0AA88P2X5"/>
<dbReference type="PROSITE" id="PS51450">
    <property type="entry name" value="LRR"/>
    <property type="match status" value="2"/>
</dbReference>
<proteinExistence type="predicted"/>
<protein>
    <recommendedName>
        <fullName evidence="7">Leucine-rich alpha-2-glycoprotein</fullName>
    </recommendedName>
</protein>
<dbReference type="Pfam" id="PF13855">
    <property type="entry name" value="LRR_8"/>
    <property type="match status" value="2"/>
</dbReference>
<comment type="caution">
    <text evidence="5">The sequence shown here is derived from an EMBL/GenBank/DDBJ whole genome shotgun (WGS) entry which is preliminary data.</text>
</comment>
<keyword evidence="1" id="KW-0433">Leucine-rich repeat</keyword>
<dbReference type="SMART" id="SM00364">
    <property type="entry name" value="LRR_BAC"/>
    <property type="match status" value="6"/>
</dbReference>
<dbReference type="InterPro" id="IPR050467">
    <property type="entry name" value="LRFN"/>
</dbReference>
<keyword evidence="6" id="KW-1185">Reference proteome</keyword>